<sequence>MKETVGGMSSQARSRSKPGGGKAGGKRGEDDLWPENEAAQPKGKILIGALLALLLLVGGVVWFFVQKGGDELEVPPGSHLPDVYVPQSASPESTALSQRASDIRAFTEGEVFGDFKEVAYRDYTFTLVKSEISTDCVRAAWGDLVLQTLRRGECSQVARGAYLSKDKKHAGVFTAINMVDAKSAQQVLNSLDPALKGGFIRPPEFPGVKDFGSGFTAAYSQAIGHYVIMSWVGRAGGEQPRAMNELIDGSLAVQKPEEFAWGRLVQLEPRR</sequence>
<feature type="region of interest" description="Disordered" evidence="1">
    <location>
        <begin position="1"/>
        <end position="35"/>
    </location>
</feature>
<keyword evidence="2" id="KW-1133">Transmembrane helix</keyword>
<dbReference type="Proteomes" id="UP001501842">
    <property type="component" value="Unassembled WGS sequence"/>
</dbReference>
<proteinExistence type="predicted"/>
<keyword evidence="2" id="KW-0472">Membrane</keyword>
<keyword evidence="4" id="KW-1185">Reference proteome</keyword>
<comment type="caution">
    <text evidence="3">The sequence shown here is derived from an EMBL/GenBank/DDBJ whole genome shotgun (WGS) entry which is preliminary data.</text>
</comment>
<keyword evidence="2" id="KW-0812">Transmembrane</keyword>
<evidence type="ECO:0000313" key="4">
    <source>
        <dbReference type="Proteomes" id="UP001501842"/>
    </source>
</evidence>
<feature type="transmembrane region" description="Helical" evidence="2">
    <location>
        <begin position="45"/>
        <end position="65"/>
    </location>
</feature>
<protein>
    <submittedName>
        <fullName evidence="3">Uncharacterized protein</fullName>
    </submittedName>
</protein>
<reference evidence="3 4" key="1">
    <citation type="journal article" date="2019" name="Int. J. Syst. Evol. Microbiol.">
        <title>The Global Catalogue of Microorganisms (GCM) 10K type strain sequencing project: providing services to taxonomists for standard genome sequencing and annotation.</title>
        <authorList>
            <consortium name="The Broad Institute Genomics Platform"/>
            <consortium name="The Broad Institute Genome Sequencing Center for Infectious Disease"/>
            <person name="Wu L."/>
            <person name="Ma J."/>
        </authorList>
    </citation>
    <scope>NUCLEOTIDE SEQUENCE [LARGE SCALE GENOMIC DNA]</scope>
    <source>
        <strain evidence="3 4">JCM 8201</strain>
    </source>
</reference>
<evidence type="ECO:0000313" key="3">
    <source>
        <dbReference type="EMBL" id="GAA2732050.1"/>
    </source>
</evidence>
<accession>A0ABN3UG50</accession>
<organism evidence="3 4">
    <name type="scientific">Actinocorallia aurantiaca</name>
    <dbReference type="NCBI Taxonomy" id="46204"/>
    <lineage>
        <taxon>Bacteria</taxon>
        <taxon>Bacillati</taxon>
        <taxon>Actinomycetota</taxon>
        <taxon>Actinomycetes</taxon>
        <taxon>Streptosporangiales</taxon>
        <taxon>Thermomonosporaceae</taxon>
        <taxon>Actinocorallia</taxon>
    </lineage>
</organism>
<gene>
    <name evidence="3" type="ORF">GCM10010439_48900</name>
</gene>
<evidence type="ECO:0000256" key="1">
    <source>
        <dbReference type="SAM" id="MobiDB-lite"/>
    </source>
</evidence>
<evidence type="ECO:0000256" key="2">
    <source>
        <dbReference type="SAM" id="Phobius"/>
    </source>
</evidence>
<dbReference type="EMBL" id="BAAATZ010000021">
    <property type="protein sequence ID" value="GAA2732050.1"/>
    <property type="molecule type" value="Genomic_DNA"/>
</dbReference>
<name>A0ABN3UG50_9ACTN</name>